<organism evidence="4">
    <name type="scientific">marine sediment metagenome</name>
    <dbReference type="NCBI Taxonomy" id="412755"/>
    <lineage>
        <taxon>unclassified sequences</taxon>
        <taxon>metagenomes</taxon>
        <taxon>ecological metagenomes</taxon>
    </lineage>
</organism>
<dbReference type="SUPFAM" id="SSF53067">
    <property type="entry name" value="Actin-like ATPase domain"/>
    <property type="match status" value="2"/>
</dbReference>
<dbReference type="GO" id="GO:0016301">
    <property type="term" value="F:kinase activity"/>
    <property type="evidence" value="ECO:0007669"/>
    <property type="project" value="UniProtKB-KW"/>
</dbReference>
<evidence type="ECO:0000259" key="3">
    <source>
        <dbReference type="Pfam" id="PF00370"/>
    </source>
</evidence>
<dbReference type="PIRSF" id="PIRSF000538">
    <property type="entry name" value="GlpK"/>
    <property type="match status" value="1"/>
</dbReference>
<comment type="caution">
    <text evidence="4">The sequence shown here is derived from an EMBL/GenBank/DDBJ whole genome shotgun (WGS) entry which is preliminary data.</text>
</comment>
<dbReference type="EMBL" id="LAZR01001087">
    <property type="protein sequence ID" value="KKN50966.1"/>
    <property type="molecule type" value="Genomic_DNA"/>
</dbReference>
<dbReference type="PANTHER" id="PTHR43095">
    <property type="entry name" value="SUGAR KINASE"/>
    <property type="match status" value="1"/>
</dbReference>
<name>A0A0F9TPE4_9ZZZZ</name>
<dbReference type="AlphaFoldDB" id="A0A0F9TPE4"/>
<dbReference type="CDD" id="cd07798">
    <property type="entry name" value="ASKHA_NBD_FGGY_YoaC-like"/>
    <property type="match status" value="1"/>
</dbReference>
<evidence type="ECO:0000313" key="4">
    <source>
        <dbReference type="EMBL" id="KKN50966.1"/>
    </source>
</evidence>
<dbReference type="Gene3D" id="3.30.420.40">
    <property type="match status" value="2"/>
</dbReference>
<gene>
    <name evidence="4" type="ORF">LCGC14_0627550</name>
</gene>
<evidence type="ECO:0000256" key="2">
    <source>
        <dbReference type="ARBA" id="ARBA00022777"/>
    </source>
</evidence>
<accession>A0A0F9TPE4</accession>
<dbReference type="InterPro" id="IPR018484">
    <property type="entry name" value="FGGY_N"/>
</dbReference>
<dbReference type="InterPro" id="IPR000577">
    <property type="entry name" value="Carb_kinase_FGGY"/>
</dbReference>
<sequence length="505" mass="56841">MPNSDRLILTIDISSTKIKVGLVSDNLILKSFLIDDLKIFNDDLDGFAKQIDMKDVWNKLENIITDLLKAEKDLKNCDVIGISSCAQRIAVVFLDSQGEVLYGGPNTDVRGIDSVYLIEDEFSEEDLFNITGHSPSMLFCLSRLLWFKEENEELYNKIKKVLTLDDWVVYKLTGEFCSDLSSAGETQLLDIIKGEWSSEIIEAFDFDPDFFPEIVDSGRIVGELKPKLLNQLGFDQDEIPVVKSGGDTQASLLGMGVIENGNVGISLGSTAPVHLVVNKPILDLQCNYWTTYHSIKGKWLIEANSGNTGIAFDWFKDTFLNNLSVNPNDQIEFYLKKISPGSDSTFAFLGPELMAIKDKTSIKRGVFVFQPPTLITEDMPKIKNFVGSVLENISFGILENYNALKPFSAYKLKTFCAGGMANSNEFCKILTNTLNTNISVPQWKESAFIGSAINTLIGLKFYSDYKNLVKSHINFRNYLVDPTISKKYRDIYLEWKNLKRKINQL</sequence>
<keyword evidence="1" id="KW-0808">Transferase</keyword>
<keyword evidence="2" id="KW-0418">Kinase</keyword>
<dbReference type="Pfam" id="PF00370">
    <property type="entry name" value="FGGY_N"/>
    <property type="match status" value="1"/>
</dbReference>
<feature type="domain" description="Carbohydrate kinase FGGY N-terminal" evidence="3">
    <location>
        <begin position="8"/>
        <end position="254"/>
    </location>
</feature>
<evidence type="ECO:0000256" key="1">
    <source>
        <dbReference type="ARBA" id="ARBA00022679"/>
    </source>
</evidence>
<dbReference type="GO" id="GO:0005975">
    <property type="term" value="P:carbohydrate metabolic process"/>
    <property type="evidence" value="ECO:0007669"/>
    <property type="project" value="InterPro"/>
</dbReference>
<dbReference type="InterPro" id="IPR043129">
    <property type="entry name" value="ATPase_NBD"/>
</dbReference>
<reference evidence="4" key="1">
    <citation type="journal article" date="2015" name="Nature">
        <title>Complex archaea that bridge the gap between prokaryotes and eukaryotes.</title>
        <authorList>
            <person name="Spang A."/>
            <person name="Saw J.H."/>
            <person name="Jorgensen S.L."/>
            <person name="Zaremba-Niedzwiedzka K."/>
            <person name="Martijn J."/>
            <person name="Lind A.E."/>
            <person name="van Eijk R."/>
            <person name="Schleper C."/>
            <person name="Guy L."/>
            <person name="Ettema T.J."/>
        </authorList>
    </citation>
    <scope>NUCLEOTIDE SEQUENCE</scope>
</reference>
<protein>
    <recommendedName>
        <fullName evidence="3">Carbohydrate kinase FGGY N-terminal domain-containing protein</fullName>
    </recommendedName>
</protein>
<dbReference type="InterPro" id="IPR050406">
    <property type="entry name" value="FGGY_Carb_Kinase"/>
</dbReference>
<proteinExistence type="predicted"/>